<proteinExistence type="predicted"/>
<keyword evidence="2" id="KW-1185">Reference proteome</keyword>
<accession>A0ABM9GZW4</accession>
<evidence type="ECO:0000313" key="2">
    <source>
        <dbReference type="Proteomes" id="UP001154015"/>
    </source>
</evidence>
<protein>
    <submittedName>
        <fullName evidence="1">Uncharacterized protein</fullName>
    </submittedName>
</protein>
<organism evidence="1 2">
    <name type="scientific">Streptomyces globisporus</name>
    <dbReference type="NCBI Taxonomy" id="1908"/>
    <lineage>
        <taxon>Bacteria</taxon>
        <taxon>Bacillati</taxon>
        <taxon>Actinomycetota</taxon>
        <taxon>Actinomycetes</taxon>
        <taxon>Kitasatosporales</taxon>
        <taxon>Streptomycetaceae</taxon>
        <taxon>Streptomyces</taxon>
    </lineage>
</organism>
<sequence length="40" mass="4334">MSPAVGKEKNRSSVTVVRPTRAVQVVVHRLCTMGGRTEPV</sequence>
<comment type="caution">
    <text evidence="1">The sequence shown here is derived from an EMBL/GenBank/DDBJ whole genome shotgun (WGS) entry which is preliminary data.</text>
</comment>
<name>A0ABM9GZW4_STRGL</name>
<evidence type="ECO:0000313" key="1">
    <source>
        <dbReference type="EMBL" id="CAH9416867.1"/>
    </source>
</evidence>
<dbReference type="EMBL" id="CAKXYP010000010">
    <property type="protein sequence ID" value="CAH9416867.1"/>
    <property type="molecule type" value="Genomic_DNA"/>
</dbReference>
<gene>
    <name evidence="1" type="ORF">SGL43_03903</name>
</gene>
<reference evidence="1" key="1">
    <citation type="submission" date="2022-03" db="EMBL/GenBank/DDBJ databases">
        <authorList>
            <person name="Leyn A S."/>
        </authorList>
    </citation>
    <scope>NUCLEOTIDE SEQUENCE</scope>
    <source>
        <strain evidence="1">Streptomyces globisporus 4-3</strain>
    </source>
</reference>
<dbReference type="Proteomes" id="UP001154015">
    <property type="component" value="Unassembled WGS sequence"/>
</dbReference>